<feature type="transmembrane region" description="Helical" evidence="1">
    <location>
        <begin position="29"/>
        <end position="51"/>
    </location>
</feature>
<evidence type="ECO:0000256" key="1">
    <source>
        <dbReference type="SAM" id="Phobius"/>
    </source>
</evidence>
<protein>
    <submittedName>
        <fullName evidence="2">PepSY-associated TM helix domain-containing protein</fullName>
    </submittedName>
</protein>
<proteinExistence type="predicted"/>
<reference evidence="2 3" key="1">
    <citation type="submission" date="2014-10" db="EMBL/GenBank/DDBJ databases">
        <title>Draft genome sequence of Novosphingobium subterraneum DSM 12447.</title>
        <authorList>
            <person name="Gan H.M."/>
            <person name="Gan H.Y."/>
            <person name="Savka M.A."/>
        </authorList>
    </citation>
    <scope>NUCLEOTIDE SEQUENCE [LARGE SCALE GENOMIC DNA]</scope>
    <source>
        <strain evidence="2 3">DSM 12447</strain>
    </source>
</reference>
<evidence type="ECO:0000313" key="2">
    <source>
        <dbReference type="EMBL" id="KHS48330.1"/>
    </source>
</evidence>
<organism evidence="2 3">
    <name type="scientific">Novosphingobium subterraneum</name>
    <dbReference type="NCBI Taxonomy" id="48936"/>
    <lineage>
        <taxon>Bacteria</taxon>
        <taxon>Pseudomonadati</taxon>
        <taxon>Pseudomonadota</taxon>
        <taxon>Alphaproteobacteria</taxon>
        <taxon>Sphingomonadales</taxon>
        <taxon>Sphingomonadaceae</taxon>
        <taxon>Novosphingobium</taxon>
    </lineage>
</organism>
<dbReference type="STRING" id="48936.NJ75_00997"/>
<feature type="transmembrane region" description="Helical" evidence="1">
    <location>
        <begin position="170"/>
        <end position="194"/>
    </location>
</feature>
<dbReference type="PATRIC" id="fig|48936.3.peg.1010"/>
<dbReference type="PANTHER" id="PTHR34219">
    <property type="entry name" value="IRON-REGULATED INNER MEMBRANE PROTEIN-RELATED"/>
    <property type="match status" value="1"/>
</dbReference>
<name>A0A0B8ZPG9_9SPHN</name>
<feature type="transmembrane region" description="Helical" evidence="1">
    <location>
        <begin position="390"/>
        <end position="411"/>
    </location>
</feature>
<feature type="transmembrane region" description="Helical" evidence="1">
    <location>
        <begin position="235"/>
        <end position="253"/>
    </location>
</feature>
<dbReference type="Pfam" id="PF03929">
    <property type="entry name" value="PepSY_TM"/>
    <property type="match status" value="1"/>
</dbReference>
<gene>
    <name evidence="2" type="ORF">NJ75_00997</name>
</gene>
<keyword evidence="1" id="KW-0472">Membrane</keyword>
<comment type="caution">
    <text evidence="2">The sequence shown here is derived from an EMBL/GenBank/DDBJ whole genome shotgun (WGS) entry which is preliminary data.</text>
</comment>
<keyword evidence="3" id="KW-1185">Reference proteome</keyword>
<dbReference type="AlphaFoldDB" id="A0A0B8ZPG9"/>
<dbReference type="InterPro" id="IPR005625">
    <property type="entry name" value="PepSY-ass_TM"/>
</dbReference>
<keyword evidence="1" id="KW-1133">Transmembrane helix</keyword>
<evidence type="ECO:0000313" key="3">
    <source>
        <dbReference type="Proteomes" id="UP000031338"/>
    </source>
</evidence>
<dbReference type="EMBL" id="JRVC01000004">
    <property type="protein sequence ID" value="KHS48330.1"/>
    <property type="molecule type" value="Genomic_DNA"/>
</dbReference>
<dbReference type="PANTHER" id="PTHR34219:SF5">
    <property type="entry name" value="BLR4505 PROTEIN"/>
    <property type="match status" value="1"/>
</dbReference>
<keyword evidence="1" id="KW-0812">Transmembrane</keyword>
<dbReference type="Proteomes" id="UP000031338">
    <property type="component" value="Unassembled WGS sequence"/>
</dbReference>
<accession>A0A0B8ZPG9</accession>
<sequence>MATTAQQSVPSPRRLALPGRAFWVMVHRWAGLTLALFLAVAGLTGSLLPWIEELEAATAPELHNSSWTGTPDPLRVREEVLARYPGAALDFLPLSVEPGKALRLHLHWLDPKTGLEREHGPGVPEWDDLFLNPVTGEEQGRREWGNIAQGQKNLMPFLYRLHYSLALDTFGTLIFGIAALVWTVDCFVGFYLTLPPKTPKPARTSFLDRWRPSWRIRWKSTPYKLNFDLHRAGGLWLWPLLLVFAWSSVSFNLPQVHVPVMQALGAQDPRLILEESALAVPRNNPVLDFRAATERARQLAEQESMKQGLVPLEEGESWLWHVPTSGMYVYGFTTAADIGHHGGGTGIAFDSNTGKMKAVYWPSGVNGTNTFSNWLTALHMAQVFGLPYRIFVSMLGLLVTMLSVTGVVIWLKKRSARAGRSLRVRNT</sequence>
<dbReference type="RefSeq" id="WP_052242018.1">
    <property type="nucleotide sequence ID" value="NZ_JRVC01000004.1"/>
</dbReference>